<dbReference type="Gene3D" id="1.10.3720.10">
    <property type="entry name" value="MetI-like"/>
    <property type="match status" value="1"/>
</dbReference>
<keyword evidence="11" id="KW-1185">Reference proteome</keyword>
<evidence type="ECO:0000256" key="3">
    <source>
        <dbReference type="ARBA" id="ARBA00022475"/>
    </source>
</evidence>
<feature type="transmembrane region" description="Helical" evidence="8">
    <location>
        <begin position="142"/>
        <end position="162"/>
    </location>
</feature>
<keyword evidence="4 8" id="KW-0812">Transmembrane</keyword>
<comment type="subcellular location">
    <subcellularLocation>
        <location evidence="1 8">Cell membrane</location>
        <topology evidence="1 8">Multi-pass membrane protein</topology>
    </subcellularLocation>
</comment>
<dbReference type="SUPFAM" id="SSF161098">
    <property type="entry name" value="MetI-like"/>
    <property type="match status" value="1"/>
</dbReference>
<keyword evidence="3" id="KW-1003">Cell membrane</keyword>
<feature type="transmembrane region" description="Helical" evidence="8">
    <location>
        <begin position="79"/>
        <end position="100"/>
    </location>
</feature>
<dbReference type="InterPro" id="IPR010065">
    <property type="entry name" value="AA_ABC_transptr_permease_3TM"/>
</dbReference>
<comment type="caution">
    <text evidence="10">The sequence shown here is derived from an EMBL/GenBank/DDBJ whole genome shotgun (WGS) entry which is preliminary data.</text>
</comment>
<dbReference type="Pfam" id="PF00528">
    <property type="entry name" value="BPD_transp_1"/>
    <property type="match status" value="1"/>
</dbReference>
<dbReference type="PROSITE" id="PS50928">
    <property type="entry name" value="ABC_TM1"/>
    <property type="match status" value="1"/>
</dbReference>
<dbReference type="EMBL" id="SLXQ01000012">
    <property type="protein sequence ID" value="TCP47328.1"/>
    <property type="molecule type" value="Genomic_DNA"/>
</dbReference>
<dbReference type="GO" id="GO:0006865">
    <property type="term" value="P:amino acid transport"/>
    <property type="evidence" value="ECO:0007669"/>
    <property type="project" value="UniProtKB-KW"/>
</dbReference>
<evidence type="ECO:0000256" key="2">
    <source>
        <dbReference type="ARBA" id="ARBA00022448"/>
    </source>
</evidence>
<feature type="transmembrane region" description="Helical" evidence="8">
    <location>
        <begin position="20"/>
        <end position="41"/>
    </location>
</feature>
<dbReference type="PANTHER" id="PTHR30614">
    <property type="entry name" value="MEMBRANE COMPONENT OF AMINO ACID ABC TRANSPORTER"/>
    <property type="match status" value="1"/>
</dbReference>
<dbReference type="GO" id="GO:0022857">
    <property type="term" value="F:transmembrane transporter activity"/>
    <property type="evidence" value="ECO:0007669"/>
    <property type="project" value="InterPro"/>
</dbReference>
<dbReference type="GO" id="GO:0043190">
    <property type="term" value="C:ATP-binding cassette (ABC) transporter complex"/>
    <property type="evidence" value="ECO:0007669"/>
    <property type="project" value="InterPro"/>
</dbReference>
<organism evidence="10 11">
    <name type="scientific">Tamaricihabitans halophyticus</name>
    <dbReference type="NCBI Taxonomy" id="1262583"/>
    <lineage>
        <taxon>Bacteria</taxon>
        <taxon>Bacillati</taxon>
        <taxon>Actinomycetota</taxon>
        <taxon>Actinomycetes</taxon>
        <taxon>Pseudonocardiales</taxon>
        <taxon>Pseudonocardiaceae</taxon>
        <taxon>Tamaricihabitans</taxon>
    </lineage>
</organism>
<evidence type="ECO:0000256" key="7">
    <source>
        <dbReference type="ARBA" id="ARBA00023136"/>
    </source>
</evidence>
<reference evidence="10 11" key="1">
    <citation type="submission" date="2019-03" db="EMBL/GenBank/DDBJ databases">
        <title>Genomic Encyclopedia of Type Strains, Phase IV (KMG-IV): sequencing the most valuable type-strain genomes for metagenomic binning, comparative biology and taxonomic classification.</title>
        <authorList>
            <person name="Goeker M."/>
        </authorList>
    </citation>
    <scope>NUCLEOTIDE SEQUENCE [LARGE SCALE GENOMIC DNA]</scope>
    <source>
        <strain evidence="10 11">DSM 45765</strain>
    </source>
</reference>
<evidence type="ECO:0000259" key="9">
    <source>
        <dbReference type="PROSITE" id="PS50928"/>
    </source>
</evidence>
<gene>
    <name evidence="10" type="ORF">EV191_112124</name>
</gene>
<evidence type="ECO:0000256" key="4">
    <source>
        <dbReference type="ARBA" id="ARBA00022692"/>
    </source>
</evidence>
<evidence type="ECO:0000256" key="6">
    <source>
        <dbReference type="ARBA" id="ARBA00022989"/>
    </source>
</evidence>
<dbReference type="PANTHER" id="PTHR30614:SF0">
    <property type="entry name" value="L-CYSTINE TRANSPORT SYSTEM PERMEASE PROTEIN TCYL"/>
    <property type="match status" value="1"/>
</dbReference>
<feature type="domain" description="ABC transmembrane type-1" evidence="9">
    <location>
        <begin position="15"/>
        <end position="206"/>
    </location>
</feature>
<dbReference type="Proteomes" id="UP000294911">
    <property type="component" value="Unassembled WGS sequence"/>
</dbReference>
<keyword evidence="2 8" id="KW-0813">Transport</keyword>
<accession>A0A4R2QG73</accession>
<evidence type="ECO:0000256" key="8">
    <source>
        <dbReference type="RuleBase" id="RU363032"/>
    </source>
</evidence>
<dbReference type="InterPro" id="IPR043429">
    <property type="entry name" value="ArtM/GltK/GlnP/TcyL/YhdX-like"/>
</dbReference>
<sequence>MDDLLKALPGLLEGLGVTLYLSIPAFLLAMVLGSMMAIFRVSRVRSLEVLGTLYVEGVRNSPLLLILLLLVFGLPDVGILLPLELAVIIGLGLYSGTFVCEAVRSGINGVDVGMVEAARASGLTTRHVISEVLLPVALRTMIPPLATVFITTVLSSALAAAVGVTELTGATRVYNLVAAQPFVAFGIAAAGYLLINLLIGWASAKSERLLRFNQ</sequence>
<evidence type="ECO:0000256" key="5">
    <source>
        <dbReference type="ARBA" id="ARBA00022970"/>
    </source>
</evidence>
<dbReference type="NCBIfam" id="TIGR01726">
    <property type="entry name" value="HEQRo_perm_3TM"/>
    <property type="match status" value="1"/>
</dbReference>
<feature type="transmembrane region" description="Helical" evidence="8">
    <location>
        <begin position="53"/>
        <end position="73"/>
    </location>
</feature>
<name>A0A4R2QG73_9PSEU</name>
<dbReference type="RefSeq" id="WP_132879286.1">
    <property type="nucleotide sequence ID" value="NZ_SLXQ01000012.1"/>
</dbReference>
<dbReference type="InterPro" id="IPR035906">
    <property type="entry name" value="MetI-like_sf"/>
</dbReference>
<keyword evidence="7 8" id="KW-0472">Membrane</keyword>
<evidence type="ECO:0000313" key="11">
    <source>
        <dbReference type="Proteomes" id="UP000294911"/>
    </source>
</evidence>
<keyword evidence="5" id="KW-0029">Amino-acid transport</keyword>
<proteinExistence type="inferred from homology"/>
<dbReference type="CDD" id="cd06261">
    <property type="entry name" value="TM_PBP2"/>
    <property type="match status" value="1"/>
</dbReference>
<dbReference type="AlphaFoldDB" id="A0A4R2QG73"/>
<keyword evidence="6 8" id="KW-1133">Transmembrane helix</keyword>
<protein>
    <submittedName>
        <fullName evidence="10">Glutamate transport system permease protein</fullName>
    </submittedName>
</protein>
<comment type="similarity">
    <text evidence="8">Belongs to the binding-protein-dependent transport system permease family.</text>
</comment>
<dbReference type="InterPro" id="IPR000515">
    <property type="entry name" value="MetI-like"/>
</dbReference>
<evidence type="ECO:0000256" key="1">
    <source>
        <dbReference type="ARBA" id="ARBA00004651"/>
    </source>
</evidence>
<evidence type="ECO:0000313" key="10">
    <source>
        <dbReference type="EMBL" id="TCP47328.1"/>
    </source>
</evidence>
<feature type="transmembrane region" description="Helical" evidence="8">
    <location>
        <begin position="182"/>
        <end position="204"/>
    </location>
</feature>
<dbReference type="OrthoDB" id="3181282at2"/>